<dbReference type="KEGG" id="afri:E3E15_02270"/>
<keyword evidence="1" id="KW-1133">Transmembrane helix</keyword>
<keyword evidence="1" id="KW-0472">Membrane</keyword>
<evidence type="ECO:0000313" key="2">
    <source>
        <dbReference type="EMBL" id="QIV94240.1"/>
    </source>
</evidence>
<proteinExistence type="predicted"/>
<accession>A0A6M3HT37</accession>
<name>A0A6M3HT37_9GAMM</name>
<gene>
    <name evidence="2" type="ORF">E3E15_02270</name>
</gene>
<dbReference type="AlphaFoldDB" id="A0A6M3HT37"/>
<dbReference type="Proteomes" id="UP000503320">
    <property type="component" value="Chromosome"/>
</dbReference>
<evidence type="ECO:0000256" key="1">
    <source>
        <dbReference type="SAM" id="Phobius"/>
    </source>
</evidence>
<reference evidence="2 3" key="1">
    <citation type="submission" date="2019-03" db="EMBL/GenBank/DDBJ databases">
        <title>Complete Genome Sequence of Allofrancisella frigidaquae Strain SYSU 10HL1970 Isolated from Water-Cooling Systems in China.</title>
        <authorList>
            <person name="Ohrman C."/>
            <person name="Uneklint I."/>
            <person name="Sjodin A."/>
        </authorList>
    </citation>
    <scope>NUCLEOTIDE SEQUENCE [LARGE SCALE GENOMIC DNA]</scope>
    <source>
        <strain evidence="2 3">SYSU 10HL1970</strain>
    </source>
</reference>
<feature type="transmembrane region" description="Helical" evidence="1">
    <location>
        <begin position="12"/>
        <end position="29"/>
    </location>
</feature>
<organism evidence="2 3">
    <name type="scientific">Allofrancisella frigidaquae</name>
    <dbReference type="NCBI Taxonomy" id="1085644"/>
    <lineage>
        <taxon>Bacteria</taxon>
        <taxon>Pseudomonadati</taxon>
        <taxon>Pseudomonadota</taxon>
        <taxon>Gammaproteobacteria</taxon>
        <taxon>Thiotrichales</taxon>
        <taxon>Francisellaceae</taxon>
        <taxon>Allofrancisella</taxon>
    </lineage>
</organism>
<dbReference type="EMBL" id="CP038017">
    <property type="protein sequence ID" value="QIV94240.1"/>
    <property type="molecule type" value="Genomic_DNA"/>
</dbReference>
<protein>
    <submittedName>
        <fullName evidence="2">Uncharacterized protein</fullName>
    </submittedName>
</protein>
<dbReference type="RefSeq" id="WP_035721606.1">
    <property type="nucleotide sequence ID" value="NZ_CP038017.1"/>
</dbReference>
<evidence type="ECO:0000313" key="3">
    <source>
        <dbReference type="Proteomes" id="UP000503320"/>
    </source>
</evidence>
<sequence>MKNKFKKLRNKRIISFIVSVVLILILLFIPNLESKSVDQAKHAVDKAVNDVSKKLNDVAQESNNKLQPDK</sequence>
<keyword evidence="1" id="KW-0812">Transmembrane</keyword>
<keyword evidence="3" id="KW-1185">Reference proteome</keyword>